<dbReference type="InterPro" id="IPR051032">
    <property type="entry name" value="AP2/ERF_TF_ERF_subfamily"/>
</dbReference>
<organism evidence="10 11">
    <name type="scientific">Adiantum capillus-veneris</name>
    <name type="common">Maidenhair fern</name>
    <dbReference type="NCBI Taxonomy" id="13818"/>
    <lineage>
        <taxon>Eukaryota</taxon>
        <taxon>Viridiplantae</taxon>
        <taxon>Streptophyta</taxon>
        <taxon>Embryophyta</taxon>
        <taxon>Tracheophyta</taxon>
        <taxon>Polypodiopsida</taxon>
        <taxon>Polypodiidae</taxon>
        <taxon>Polypodiales</taxon>
        <taxon>Pteridineae</taxon>
        <taxon>Pteridaceae</taxon>
        <taxon>Vittarioideae</taxon>
        <taxon>Adiantum</taxon>
    </lineage>
</organism>
<dbReference type="PANTHER" id="PTHR31985:SF273">
    <property type="entry name" value="ETHYLENE-RESPONSIVE TRANSCRIPTION FACTOR ERF017"/>
    <property type="match status" value="1"/>
</dbReference>
<keyword evidence="5" id="KW-0804">Transcription</keyword>
<evidence type="ECO:0000256" key="6">
    <source>
        <dbReference type="ARBA" id="ARBA00023242"/>
    </source>
</evidence>
<dbReference type="PROSITE" id="PS51032">
    <property type="entry name" value="AP2_ERF"/>
    <property type="match status" value="1"/>
</dbReference>
<protein>
    <recommendedName>
        <fullName evidence="9">AP2/ERF domain-containing protein</fullName>
    </recommendedName>
</protein>
<dbReference type="PANTHER" id="PTHR31985">
    <property type="entry name" value="ETHYLENE-RESPONSIVE TRANSCRIPTION FACTOR ERF042-RELATED"/>
    <property type="match status" value="1"/>
</dbReference>
<keyword evidence="3" id="KW-0238">DNA-binding</keyword>
<dbReference type="SUPFAM" id="SSF54171">
    <property type="entry name" value="DNA-binding domain"/>
    <property type="match status" value="1"/>
</dbReference>
<feature type="compositionally biased region" description="Basic and acidic residues" evidence="8">
    <location>
        <begin position="1"/>
        <end position="10"/>
    </location>
</feature>
<feature type="domain" description="AP2/ERF" evidence="9">
    <location>
        <begin position="67"/>
        <end position="124"/>
    </location>
</feature>
<evidence type="ECO:0000256" key="2">
    <source>
        <dbReference type="ARBA" id="ARBA00023015"/>
    </source>
</evidence>
<dbReference type="SMART" id="SM00380">
    <property type="entry name" value="AP2"/>
    <property type="match status" value="1"/>
</dbReference>
<evidence type="ECO:0000256" key="1">
    <source>
        <dbReference type="ARBA" id="ARBA00004123"/>
    </source>
</evidence>
<dbReference type="InterPro" id="IPR016177">
    <property type="entry name" value="DNA-bd_dom_sf"/>
</dbReference>
<reference evidence="10" key="1">
    <citation type="submission" date="2021-01" db="EMBL/GenBank/DDBJ databases">
        <title>Adiantum capillus-veneris genome.</title>
        <authorList>
            <person name="Fang Y."/>
            <person name="Liao Q."/>
        </authorList>
    </citation>
    <scope>NUCLEOTIDE SEQUENCE</scope>
    <source>
        <strain evidence="10">H3</strain>
        <tissue evidence="10">Leaf</tissue>
    </source>
</reference>
<accession>A0A9D4UAZ7</accession>
<comment type="similarity">
    <text evidence="7">Belongs to the AP2/ERF transcription factor family. ERF subfamily.</text>
</comment>
<evidence type="ECO:0000313" key="10">
    <source>
        <dbReference type="EMBL" id="KAI5064487.1"/>
    </source>
</evidence>
<dbReference type="EMBL" id="JABFUD020000020">
    <property type="protein sequence ID" value="KAI5064487.1"/>
    <property type="molecule type" value="Genomic_DNA"/>
</dbReference>
<dbReference type="PRINTS" id="PR00367">
    <property type="entry name" value="ETHRSPELEMNT"/>
</dbReference>
<keyword evidence="11" id="KW-1185">Reference proteome</keyword>
<evidence type="ECO:0000256" key="7">
    <source>
        <dbReference type="ARBA" id="ARBA00024343"/>
    </source>
</evidence>
<dbReference type="GO" id="GO:0003677">
    <property type="term" value="F:DNA binding"/>
    <property type="evidence" value="ECO:0007669"/>
    <property type="project" value="UniProtKB-KW"/>
</dbReference>
<dbReference type="GO" id="GO:0005634">
    <property type="term" value="C:nucleus"/>
    <property type="evidence" value="ECO:0007669"/>
    <property type="project" value="UniProtKB-SubCell"/>
</dbReference>
<keyword evidence="6" id="KW-0539">Nucleus</keyword>
<keyword evidence="2" id="KW-0805">Transcription regulation</keyword>
<sequence length="306" mass="32391">MMIRRRESIMIKRGRATGRAGQAKEEQEEEEEEEEAEPPVITTVGGAVLSAPAGQEPSGRTTAAPSCFRGVRQRSWGKWVSEIRAPRKKTRIWLGSFATPEMAARAYDVAALSLKGSSAHLNFPDSHLRYGPLADLSPKSIQAAAAAAAAAPLHAFPPPLPSCCDQPQIAPLTPAKCEMQDAADHKAASSAELTNPSQHVYLDSFADCGTTATGKAATERSAIPSRTSSASAAAVEAAASSGAYRTHSLDLEEYFDIADTIDGAVVPAALCNNIMPSEPAASCSTRALLTDDSWVEVDLLWHFDGT</sequence>
<dbReference type="CDD" id="cd00018">
    <property type="entry name" value="AP2"/>
    <property type="match status" value="1"/>
</dbReference>
<feature type="compositionally biased region" description="Acidic residues" evidence="8">
    <location>
        <begin position="26"/>
        <end position="37"/>
    </location>
</feature>
<dbReference type="Pfam" id="PF00847">
    <property type="entry name" value="AP2"/>
    <property type="match status" value="1"/>
</dbReference>
<evidence type="ECO:0000256" key="4">
    <source>
        <dbReference type="ARBA" id="ARBA00023159"/>
    </source>
</evidence>
<evidence type="ECO:0000313" key="11">
    <source>
        <dbReference type="Proteomes" id="UP000886520"/>
    </source>
</evidence>
<gene>
    <name evidence="10" type="ORF">GOP47_0021157</name>
</gene>
<evidence type="ECO:0000256" key="5">
    <source>
        <dbReference type="ARBA" id="ARBA00023163"/>
    </source>
</evidence>
<evidence type="ECO:0000259" key="9">
    <source>
        <dbReference type="PROSITE" id="PS51032"/>
    </source>
</evidence>
<dbReference type="InterPro" id="IPR036955">
    <property type="entry name" value="AP2/ERF_dom_sf"/>
</dbReference>
<proteinExistence type="inferred from homology"/>
<dbReference type="GO" id="GO:0003700">
    <property type="term" value="F:DNA-binding transcription factor activity"/>
    <property type="evidence" value="ECO:0007669"/>
    <property type="project" value="InterPro"/>
</dbReference>
<comment type="subcellular location">
    <subcellularLocation>
        <location evidence="1">Nucleus</location>
    </subcellularLocation>
</comment>
<comment type="caution">
    <text evidence="10">The sequence shown here is derived from an EMBL/GenBank/DDBJ whole genome shotgun (WGS) entry which is preliminary data.</text>
</comment>
<feature type="region of interest" description="Disordered" evidence="8">
    <location>
        <begin position="1"/>
        <end position="42"/>
    </location>
</feature>
<evidence type="ECO:0000256" key="3">
    <source>
        <dbReference type="ARBA" id="ARBA00023125"/>
    </source>
</evidence>
<dbReference type="FunFam" id="3.30.730.10:FF:000001">
    <property type="entry name" value="Ethylene-responsive transcription factor 2"/>
    <property type="match status" value="1"/>
</dbReference>
<dbReference type="Proteomes" id="UP000886520">
    <property type="component" value="Chromosome 20"/>
</dbReference>
<evidence type="ECO:0000256" key="8">
    <source>
        <dbReference type="SAM" id="MobiDB-lite"/>
    </source>
</evidence>
<name>A0A9D4UAZ7_ADICA</name>
<dbReference type="AlphaFoldDB" id="A0A9D4UAZ7"/>
<dbReference type="InterPro" id="IPR001471">
    <property type="entry name" value="AP2/ERF_dom"/>
</dbReference>
<dbReference type="OrthoDB" id="1932364at2759"/>
<dbReference type="Gene3D" id="3.30.730.10">
    <property type="entry name" value="AP2/ERF domain"/>
    <property type="match status" value="1"/>
</dbReference>
<keyword evidence="4" id="KW-0010">Activator</keyword>